<accession>A0A0F8Y1A5</accession>
<protein>
    <submittedName>
        <fullName evidence="1">Uncharacterized protein</fullName>
    </submittedName>
</protein>
<dbReference type="AlphaFoldDB" id="A0A0F8Y1A5"/>
<sequence length="91" mass="10346">MKIALEDILIAARTAYGEARSEPYEGIKAFAHVLVNRTDRRVGDADHSLAATALRHRQFSAWNEGDPNRAKLQRITINSRVFRRCLRAVLE</sequence>
<proteinExistence type="predicted"/>
<gene>
    <name evidence="1" type="ORF">LCGC14_2876630</name>
</gene>
<dbReference type="Gene3D" id="1.10.10.2520">
    <property type="entry name" value="Cell wall hydrolase SleB, domain 1"/>
    <property type="match status" value="1"/>
</dbReference>
<evidence type="ECO:0000313" key="1">
    <source>
        <dbReference type="EMBL" id="KKK75147.1"/>
    </source>
</evidence>
<comment type="caution">
    <text evidence="1">The sequence shown here is derived from an EMBL/GenBank/DDBJ whole genome shotgun (WGS) entry which is preliminary data.</text>
</comment>
<name>A0A0F8Y1A5_9ZZZZ</name>
<dbReference type="InterPro" id="IPR042047">
    <property type="entry name" value="SleB_dom1"/>
</dbReference>
<dbReference type="EMBL" id="LAZR01055995">
    <property type="protein sequence ID" value="KKK75147.1"/>
    <property type="molecule type" value="Genomic_DNA"/>
</dbReference>
<feature type="non-terminal residue" evidence="1">
    <location>
        <position position="91"/>
    </location>
</feature>
<organism evidence="1">
    <name type="scientific">marine sediment metagenome</name>
    <dbReference type="NCBI Taxonomy" id="412755"/>
    <lineage>
        <taxon>unclassified sequences</taxon>
        <taxon>metagenomes</taxon>
        <taxon>ecological metagenomes</taxon>
    </lineage>
</organism>
<reference evidence="1" key="1">
    <citation type="journal article" date="2015" name="Nature">
        <title>Complex archaea that bridge the gap between prokaryotes and eukaryotes.</title>
        <authorList>
            <person name="Spang A."/>
            <person name="Saw J.H."/>
            <person name="Jorgensen S.L."/>
            <person name="Zaremba-Niedzwiedzka K."/>
            <person name="Martijn J."/>
            <person name="Lind A.E."/>
            <person name="van Eijk R."/>
            <person name="Schleper C."/>
            <person name="Guy L."/>
            <person name="Ettema T.J."/>
        </authorList>
    </citation>
    <scope>NUCLEOTIDE SEQUENCE</scope>
</reference>